<gene>
    <name evidence="2" type="ORF">elemo79Aphanotate_67</name>
</gene>
<accession>A0A7D5K836</accession>
<dbReference type="EMBL" id="MT497017">
    <property type="protein sequence ID" value="QLF85261.1"/>
    <property type="molecule type" value="Genomic_DNA"/>
</dbReference>
<proteinExistence type="predicted"/>
<protein>
    <submittedName>
        <fullName evidence="2">Uncharacterized protein</fullName>
    </submittedName>
</protein>
<evidence type="ECO:0000313" key="2">
    <source>
        <dbReference type="EMBL" id="QLF85261.1"/>
    </source>
</evidence>
<reference evidence="2 3" key="1">
    <citation type="submission" date="2020-05" db="EMBL/GenBank/DDBJ databases">
        <title>Genomics and ecology of novel Flavobacterium phages from the Baltic Sea.</title>
        <authorList>
            <person name="Hoetzinger M."/>
            <person name="Nilsson E."/>
            <person name="Holmfeldt K."/>
        </authorList>
    </citation>
    <scope>NUCLEOTIDE SEQUENCE [LARGE SCALE GENOMIC DNA]</scope>
</reference>
<evidence type="ECO:0000256" key="1">
    <source>
        <dbReference type="SAM" id="MobiDB-lite"/>
    </source>
</evidence>
<organism evidence="2 3">
    <name type="scientific">Flavobacterium phage vB_FspP_elemoA_7-9A</name>
    <dbReference type="NCBI Taxonomy" id="2743781"/>
    <lineage>
        <taxon>Viruses</taxon>
        <taxon>Duplodnaviria</taxon>
        <taxon>Heunggongvirae</taxon>
        <taxon>Uroviricota</taxon>
        <taxon>Caudoviricetes</taxon>
        <taxon>Elemovirus</taxon>
        <taxon>Elemovirus elemoA</taxon>
    </lineage>
</organism>
<feature type="compositionally biased region" description="Polar residues" evidence="1">
    <location>
        <begin position="16"/>
        <end position="30"/>
    </location>
</feature>
<feature type="region of interest" description="Disordered" evidence="1">
    <location>
        <begin position="1"/>
        <end position="30"/>
    </location>
</feature>
<dbReference type="Proteomes" id="UP000510645">
    <property type="component" value="Segment"/>
</dbReference>
<sequence>MSYQKLQANRAAAVTPSDTTNIPSLSSESGTPNRGCVLYIGTGGDLKVLTVGGDEVVFSNIPDGTFLPVQVVRVLNSDTTAYKIIALW</sequence>
<name>A0A7D5K836_9CAUD</name>
<evidence type="ECO:0000313" key="3">
    <source>
        <dbReference type="Proteomes" id="UP000510645"/>
    </source>
</evidence>
<keyword evidence="3" id="KW-1185">Reference proteome</keyword>